<name>A0A3B0Z9Z2_9ZZZZ</name>
<proteinExistence type="predicted"/>
<reference evidence="1" key="1">
    <citation type="submission" date="2018-06" db="EMBL/GenBank/DDBJ databases">
        <authorList>
            <person name="Zhirakovskaya E."/>
        </authorList>
    </citation>
    <scope>NUCLEOTIDE SEQUENCE</scope>
</reference>
<dbReference type="AlphaFoldDB" id="A0A3B0Z9Z2"/>
<gene>
    <name evidence="1" type="ORF">MNBD_GAMMA16-1926</name>
</gene>
<dbReference type="InterPro" id="IPR016181">
    <property type="entry name" value="Acyl_CoA_acyltransferase"/>
</dbReference>
<dbReference type="EMBL" id="UOFO01000042">
    <property type="protein sequence ID" value="VAW84362.1"/>
    <property type="molecule type" value="Genomic_DNA"/>
</dbReference>
<organism evidence="1">
    <name type="scientific">hydrothermal vent metagenome</name>
    <dbReference type="NCBI Taxonomy" id="652676"/>
    <lineage>
        <taxon>unclassified sequences</taxon>
        <taxon>metagenomes</taxon>
        <taxon>ecological metagenomes</taxon>
    </lineage>
</organism>
<evidence type="ECO:0000313" key="1">
    <source>
        <dbReference type="EMBL" id="VAW84362.1"/>
    </source>
</evidence>
<dbReference type="Pfam" id="PF13444">
    <property type="entry name" value="Acetyltransf_5"/>
    <property type="match status" value="1"/>
</dbReference>
<sequence length="257" mass="29596">MHGLLDEFNNTFCLDVGDDAYLSLANMKLRYQVWCLENDYFNPADFDEAIESDEYDSRSIYAVVSNKNHNINIATTRVILHDKNKPKTKFPMEKFTMLRRHERDHLLHAPRETIGEISRFCVSKNFRRRAAEKKTTHGITPSDETPQASGKRSFSQITLGLFRGIFSICLQYNLDHLYAFMEPALLRIIRRYGVNFTPVGPCVNYYGLRQPCILSIISAKENAKKTSKEVYDFVCSEQNTTPLQTRFANTSNNALSN</sequence>
<accession>A0A3B0Z9Z2</accession>
<dbReference type="SUPFAM" id="SSF55729">
    <property type="entry name" value="Acyl-CoA N-acyltransferases (Nat)"/>
    <property type="match status" value="1"/>
</dbReference>
<dbReference type="Gene3D" id="3.40.630.30">
    <property type="match status" value="1"/>
</dbReference>
<protein>
    <recommendedName>
        <fullName evidence="2">PEP-CTERM/exosortase system-associated acyltransferase</fullName>
    </recommendedName>
</protein>
<dbReference type="InterPro" id="IPR022484">
    <property type="entry name" value="PEP-CTERM/exosrtase_acylTfrase"/>
</dbReference>
<dbReference type="NCBIfam" id="TIGR03694">
    <property type="entry name" value="exosort_acyl"/>
    <property type="match status" value="1"/>
</dbReference>
<evidence type="ECO:0008006" key="2">
    <source>
        <dbReference type="Google" id="ProtNLM"/>
    </source>
</evidence>